<accession>A0A4C1YMC8</accession>
<dbReference type="Proteomes" id="UP000299102">
    <property type="component" value="Unassembled WGS sequence"/>
</dbReference>
<organism evidence="2 3">
    <name type="scientific">Eumeta variegata</name>
    <name type="common">Bagworm moth</name>
    <name type="synonym">Eumeta japonica</name>
    <dbReference type="NCBI Taxonomy" id="151549"/>
    <lineage>
        <taxon>Eukaryota</taxon>
        <taxon>Metazoa</taxon>
        <taxon>Ecdysozoa</taxon>
        <taxon>Arthropoda</taxon>
        <taxon>Hexapoda</taxon>
        <taxon>Insecta</taxon>
        <taxon>Pterygota</taxon>
        <taxon>Neoptera</taxon>
        <taxon>Endopterygota</taxon>
        <taxon>Lepidoptera</taxon>
        <taxon>Glossata</taxon>
        <taxon>Ditrysia</taxon>
        <taxon>Tineoidea</taxon>
        <taxon>Psychidae</taxon>
        <taxon>Oiketicinae</taxon>
        <taxon>Eumeta</taxon>
    </lineage>
</organism>
<proteinExistence type="predicted"/>
<evidence type="ECO:0000313" key="3">
    <source>
        <dbReference type="Proteomes" id="UP000299102"/>
    </source>
</evidence>
<protein>
    <submittedName>
        <fullName evidence="2">Uncharacterized protein</fullName>
    </submittedName>
</protein>
<dbReference type="EMBL" id="BGZK01001260">
    <property type="protein sequence ID" value="GBP75759.1"/>
    <property type="molecule type" value="Genomic_DNA"/>
</dbReference>
<evidence type="ECO:0000256" key="1">
    <source>
        <dbReference type="SAM" id="MobiDB-lite"/>
    </source>
</evidence>
<feature type="region of interest" description="Disordered" evidence="1">
    <location>
        <begin position="174"/>
        <end position="201"/>
    </location>
</feature>
<name>A0A4C1YMC8_EUMVA</name>
<comment type="caution">
    <text evidence="2">The sequence shown here is derived from an EMBL/GenBank/DDBJ whole genome shotgun (WGS) entry which is preliminary data.</text>
</comment>
<dbReference type="AlphaFoldDB" id="A0A4C1YMC8"/>
<reference evidence="2 3" key="1">
    <citation type="journal article" date="2019" name="Commun. Biol.">
        <title>The bagworm genome reveals a unique fibroin gene that provides high tensile strength.</title>
        <authorList>
            <person name="Kono N."/>
            <person name="Nakamura H."/>
            <person name="Ohtoshi R."/>
            <person name="Tomita M."/>
            <person name="Numata K."/>
            <person name="Arakawa K."/>
        </authorList>
    </citation>
    <scope>NUCLEOTIDE SEQUENCE [LARGE SCALE GENOMIC DNA]</scope>
</reference>
<sequence>MERAIIGKGCTASSSVRPVRSRRLWANSEISESLIGRRTTSLVLSEQGFLFRCYRSRRRRRKPSAGGLLRPPFGHPSGADIFSMGHFNTVIGYLDGLWIIDTQTNAICEDLDKICLFNCNQLQERMKHVDPLGRAEKNQADSTVSPYRVTRAFHSNVIARNRFNVPKEISLQNCPEQLSKGSPGSGEGRERRRGTRPEWQF</sequence>
<evidence type="ECO:0000313" key="2">
    <source>
        <dbReference type="EMBL" id="GBP75759.1"/>
    </source>
</evidence>
<gene>
    <name evidence="2" type="ORF">EVAR_59402_1</name>
</gene>
<keyword evidence="3" id="KW-1185">Reference proteome</keyword>